<dbReference type="Proteomes" id="UP000603453">
    <property type="component" value="Unassembled WGS sequence"/>
</dbReference>
<proteinExistence type="predicted"/>
<keyword evidence="1" id="KW-0175">Coiled coil</keyword>
<dbReference type="AlphaFoldDB" id="A0A8H7UVW2"/>
<accession>A0A8H7UVW2</accession>
<reference evidence="2" key="1">
    <citation type="submission" date="2020-12" db="EMBL/GenBank/DDBJ databases">
        <title>Metabolic potential, ecology and presence of endohyphal bacteria is reflected in genomic diversity of Mucoromycotina.</title>
        <authorList>
            <person name="Muszewska A."/>
            <person name="Okrasinska A."/>
            <person name="Steczkiewicz K."/>
            <person name="Drgas O."/>
            <person name="Orlowska M."/>
            <person name="Perlinska-Lenart U."/>
            <person name="Aleksandrzak-Piekarczyk T."/>
            <person name="Szatraj K."/>
            <person name="Zielenkiewicz U."/>
            <person name="Pilsyk S."/>
            <person name="Malc E."/>
            <person name="Mieczkowski P."/>
            <person name="Kruszewska J.S."/>
            <person name="Biernat P."/>
            <person name="Pawlowska J."/>
        </authorList>
    </citation>
    <scope>NUCLEOTIDE SEQUENCE</scope>
    <source>
        <strain evidence="2">WA0000017839</strain>
    </source>
</reference>
<evidence type="ECO:0000313" key="3">
    <source>
        <dbReference type="Proteomes" id="UP000603453"/>
    </source>
</evidence>
<sequence>MHTQRKRLELETNDFLFLRLELKRLTEAMVDEEAINPLQRKEGKLEMESWLNKVFSDFTECIQLVDNPNFNMNDLLTIEEPINEDLENKVLETKTELEALTKEIVERRERMTHLLTDVIASMVEDETREALYKAQSLETLHEHEPSNMDKDVMKLIANDYDQAMDLLAQLDKTVAPNVSKFDSISRVLDST</sequence>
<keyword evidence="3" id="KW-1185">Reference proteome</keyword>
<dbReference type="EMBL" id="JAEPRD010000082">
    <property type="protein sequence ID" value="KAG2200571.1"/>
    <property type="molecule type" value="Genomic_DNA"/>
</dbReference>
<comment type="caution">
    <text evidence="2">The sequence shown here is derived from an EMBL/GenBank/DDBJ whole genome shotgun (WGS) entry which is preliminary data.</text>
</comment>
<feature type="coiled-coil region" evidence="1">
    <location>
        <begin position="83"/>
        <end position="110"/>
    </location>
</feature>
<name>A0A8H7UVW2_9FUNG</name>
<gene>
    <name evidence="2" type="ORF">INT47_012357</name>
</gene>
<dbReference type="OrthoDB" id="10429057at2759"/>
<organism evidence="2 3">
    <name type="scientific">Mucor saturninus</name>
    <dbReference type="NCBI Taxonomy" id="64648"/>
    <lineage>
        <taxon>Eukaryota</taxon>
        <taxon>Fungi</taxon>
        <taxon>Fungi incertae sedis</taxon>
        <taxon>Mucoromycota</taxon>
        <taxon>Mucoromycotina</taxon>
        <taxon>Mucoromycetes</taxon>
        <taxon>Mucorales</taxon>
        <taxon>Mucorineae</taxon>
        <taxon>Mucoraceae</taxon>
        <taxon>Mucor</taxon>
    </lineage>
</organism>
<evidence type="ECO:0000313" key="2">
    <source>
        <dbReference type="EMBL" id="KAG2200571.1"/>
    </source>
</evidence>
<evidence type="ECO:0000256" key="1">
    <source>
        <dbReference type="SAM" id="Coils"/>
    </source>
</evidence>
<protein>
    <submittedName>
        <fullName evidence="2">Uncharacterized protein</fullName>
    </submittedName>
</protein>